<gene>
    <name evidence="1" type="ORF">FQU76_02720</name>
</gene>
<proteinExistence type="predicted"/>
<evidence type="ECO:0000313" key="1">
    <source>
        <dbReference type="EMBL" id="QDY75600.1"/>
    </source>
</evidence>
<dbReference type="Proteomes" id="UP000320580">
    <property type="component" value="Chromosome"/>
</dbReference>
<sequence>MRARFLPDASLPVLTVVPQTPAVAARSAGRAAGRRLAHTGRAHVGGRLELRVLGVPTGPAALAGAAERAAVQAVTAAFPPPATIRRTLP</sequence>
<protein>
    <submittedName>
        <fullName evidence="1">Uncharacterized protein</fullName>
    </submittedName>
</protein>
<dbReference type="AlphaFoldDB" id="A0A5B8JD49"/>
<dbReference type="KEGG" id="sqz:FQU76_02720"/>
<keyword evidence="2" id="KW-1185">Reference proteome</keyword>
<dbReference type="EMBL" id="CP042266">
    <property type="protein sequence ID" value="QDY75600.1"/>
    <property type="molecule type" value="Genomic_DNA"/>
</dbReference>
<evidence type="ECO:0000313" key="2">
    <source>
        <dbReference type="Proteomes" id="UP000320580"/>
    </source>
</evidence>
<accession>A0A5B8JD49</accession>
<organism evidence="1 2">
    <name type="scientific">Streptomyces qinzhouensis</name>
    <dbReference type="NCBI Taxonomy" id="2599401"/>
    <lineage>
        <taxon>Bacteria</taxon>
        <taxon>Bacillati</taxon>
        <taxon>Actinomycetota</taxon>
        <taxon>Actinomycetes</taxon>
        <taxon>Kitasatosporales</taxon>
        <taxon>Streptomycetaceae</taxon>
        <taxon>Streptomyces</taxon>
    </lineage>
</organism>
<reference evidence="1 2" key="1">
    <citation type="submission" date="2019-07" db="EMBL/GenBank/DDBJ databases">
        <authorList>
            <person name="Zhu P."/>
        </authorList>
    </citation>
    <scope>NUCLEOTIDE SEQUENCE [LARGE SCALE GENOMIC DNA]</scope>
    <source>
        <strain evidence="1 2">SSL-25</strain>
    </source>
</reference>
<name>A0A5B8JD49_9ACTN</name>
<dbReference type="RefSeq" id="WP_146478911.1">
    <property type="nucleotide sequence ID" value="NZ_CP042266.1"/>
</dbReference>